<accession>A0A417YF34</accession>
<dbReference type="SUPFAM" id="SSF56176">
    <property type="entry name" value="FAD-binding/transporter-associated domain-like"/>
    <property type="match status" value="1"/>
</dbReference>
<dbReference type="PANTHER" id="PTHR11748">
    <property type="entry name" value="D-LACTATE DEHYDROGENASE"/>
    <property type="match status" value="1"/>
</dbReference>
<dbReference type="GO" id="GO:0016491">
    <property type="term" value="F:oxidoreductase activity"/>
    <property type="evidence" value="ECO:0007669"/>
    <property type="project" value="UniProtKB-KW"/>
</dbReference>
<feature type="domain" description="FAD-binding PCMH-type" evidence="4">
    <location>
        <begin position="24"/>
        <end position="203"/>
    </location>
</feature>
<dbReference type="InterPro" id="IPR016169">
    <property type="entry name" value="FAD-bd_PCMH_sub2"/>
</dbReference>
<evidence type="ECO:0000313" key="6">
    <source>
        <dbReference type="Proteomes" id="UP000285456"/>
    </source>
</evidence>
<keyword evidence="6" id="KW-1185">Reference proteome</keyword>
<dbReference type="PANTHER" id="PTHR11748:SF103">
    <property type="entry name" value="GLYCOLATE OXIDASE SUBUNIT GLCE"/>
    <property type="match status" value="1"/>
</dbReference>
<dbReference type="EMBL" id="QWEH01000009">
    <property type="protein sequence ID" value="RHW31294.1"/>
    <property type="molecule type" value="Genomic_DNA"/>
</dbReference>
<dbReference type="SUPFAM" id="SSF55103">
    <property type="entry name" value="FAD-linked oxidases, C-terminal domain"/>
    <property type="match status" value="1"/>
</dbReference>
<evidence type="ECO:0000313" key="5">
    <source>
        <dbReference type="EMBL" id="RHW31294.1"/>
    </source>
</evidence>
<dbReference type="Pfam" id="PF01565">
    <property type="entry name" value="FAD_binding_4"/>
    <property type="match status" value="1"/>
</dbReference>
<dbReference type="InterPro" id="IPR006094">
    <property type="entry name" value="Oxid_FAD_bind_N"/>
</dbReference>
<evidence type="ECO:0000256" key="2">
    <source>
        <dbReference type="ARBA" id="ARBA00022827"/>
    </source>
</evidence>
<dbReference type="InterPro" id="IPR036318">
    <property type="entry name" value="FAD-bd_PCMH-like_sf"/>
</dbReference>
<evidence type="ECO:0000259" key="4">
    <source>
        <dbReference type="PROSITE" id="PS51387"/>
    </source>
</evidence>
<dbReference type="Proteomes" id="UP000285456">
    <property type="component" value="Unassembled WGS sequence"/>
</dbReference>
<reference evidence="5 6" key="1">
    <citation type="journal article" date="2007" name="Int. J. Syst. Evol. Microbiol.">
        <title>Oceanobacillus profundus sp. nov., isolated from a deep-sea sediment core.</title>
        <authorList>
            <person name="Kim Y.G."/>
            <person name="Choi D.H."/>
            <person name="Hyun S."/>
            <person name="Cho B.C."/>
        </authorList>
    </citation>
    <scope>NUCLEOTIDE SEQUENCE [LARGE SCALE GENOMIC DNA]</scope>
    <source>
        <strain evidence="5 6">DSM 18246</strain>
    </source>
</reference>
<keyword evidence="3" id="KW-0560">Oxidoreductase</keyword>
<protein>
    <submittedName>
        <fullName evidence="5">FAD-binding oxidoreductase</fullName>
    </submittedName>
</protein>
<dbReference type="AlphaFoldDB" id="A0A417YF34"/>
<dbReference type="OrthoDB" id="9767256at2"/>
<organism evidence="5 6">
    <name type="scientific">Oceanobacillus profundus</name>
    <dbReference type="NCBI Taxonomy" id="372463"/>
    <lineage>
        <taxon>Bacteria</taxon>
        <taxon>Bacillati</taxon>
        <taxon>Bacillota</taxon>
        <taxon>Bacilli</taxon>
        <taxon>Bacillales</taxon>
        <taxon>Bacillaceae</taxon>
        <taxon>Oceanobacillus</taxon>
    </lineage>
</organism>
<dbReference type="RefSeq" id="WP_118889697.1">
    <property type="nucleotide sequence ID" value="NZ_PHUT01000009.1"/>
</dbReference>
<dbReference type="GO" id="GO:0071949">
    <property type="term" value="F:FAD binding"/>
    <property type="evidence" value="ECO:0007669"/>
    <property type="project" value="InterPro"/>
</dbReference>
<dbReference type="PROSITE" id="PS51387">
    <property type="entry name" value="FAD_PCMH"/>
    <property type="match status" value="1"/>
</dbReference>
<proteinExistence type="predicted"/>
<dbReference type="Gene3D" id="3.30.465.10">
    <property type="match status" value="1"/>
</dbReference>
<gene>
    <name evidence="5" type="ORF">D1B32_13930</name>
</gene>
<evidence type="ECO:0000256" key="1">
    <source>
        <dbReference type="ARBA" id="ARBA00022630"/>
    </source>
</evidence>
<keyword evidence="1" id="KW-0285">Flavoprotein</keyword>
<evidence type="ECO:0000256" key="3">
    <source>
        <dbReference type="ARBA" id="ARBA00023002"/>
    </source>
</evidence>
<keyword evidence="2" id="KW-0274">FAD</keyword>
<comment type="caution">
    <text evidence="5">The sequence shown here is derived from an EMBL/GenBank/DDBJ whole genome shotgun (WGS) entry which is preliminary data.</text>
</comment>
<sequence length="438" mass="48815">MIYSDIEGVLPAEQIKHNAKCHSLGNDGNQIMEAYSEEDISKVLSFAYQQSKTVNIISGGTKRGYGGELEQADILLSLGNYKGIVEHSVGDLTLTVKPGTTLREITEELAKHGQQVAIDTPWPELATIGGIIAANDSGPKRLLYGSARDLVIGTRIVYSDGRIIRTGGKVVKNVAGYDMNKLFIGSMGTLGVVSEITLKLRPLPSFEGLSLLQFPQGGQQAIREFSMQILDSMMEPVSLEILNPSFAEKMTGNRDYTLAIAFEDRKKAVQEQEKWVKNHVPIDAKHCVMHEEQARRWWEKFRHFGPNGHNDEEYNDSNTQAALKIGSNNFDVLIILEVSERLSKEHQVTTEAHGGVGHGISRVFIEGLPENIVSYIKALRSEVERRHGYVVCTHLPFKLRKLVCVWGEIPPYFALLEGIKHTNDPNRILNRQRFVGGI</sequence>
<name>A0A417YF34_9BACI</name>
<dbReference type="InterPro" id="IPR016166">
    <property type="entry name" value="FAD-bd_PCMH"/>
</dbReference>
<dbReference type="InterPro" id="IPR016164">
    <property type="entry name" value="FAD-linked_Oxase-like_C"/>
</dbReference>